<dbReference type="SUPFAM" id="SSF47336">
    <property type="entry name" value="ACP-like"/>
    <property type="match status" value="1"/>
</dbReference>
<organism evidence="9">
    <name type="scientific">Streptomyces sp. NBC_00180</name>
    <dbReference type="NCBI Taxonomy" id="2903632"/>
    <lineage>
        <taxon>Bacteria</taxon>
        <taxon>Bacillati</taxon>
        <taxon>Actinomycetota</taxon>
        <taxon>Actinomycetes</taxon>
        <taxon>Kitasatosporales</taxon>
        <taxon>Streptomycetaceae</taxon>
        <taxon>Streptomyces</taxon>
    </lineage>
</organism>
<evidence type="ECO:0000256" key="2">
    <source>
        <dbReference type="ARBA" id="ARBA00022516"/>
    </source>
</evidence>
<evidence type="ECO:0000256" key="6">
    <source>
        <dbReference type="ARBA" id="ARBA00023160"/>
    </source>
</evidence>
<feature type="modified residue" description="O-(pantetheine 4'-phosphoryl)serine" evidence="7">
    <location>
        <position position="39"/>
    </location>
</feature>
<proteinExistence type="inferred from homology"/>
<dbReference type="HAMAP" id="MF_01217">
    <property type="entry name" value="Acyl_carrier"/>
    <property type="match status" value="1"/>
</dbReference>
<keyword evidence="3 7" id="KW-0597">Phosphoprotein</keyword>
<evidence type="ECO:0000256" key="5">
    <source>
        <dbReference type="ARBA" id="ARBA00023098"/>
    </source>
</evidence>
<dbReference type="PANTHER" id="PTHR20863">
    <property type="entry name" value="ACYL CARRIER PROTEIN"/>
    <property type="match status" value="1"/>
</dbReference>
<dbReference type="GO" id="GO:0005829">
    <property type="term" value="C:cytosol"/>
    <property type="evidence" value="ECO:0007669"/>
    <property type="project" value="TreeGrafter"/>
</dbReference>
<name>A0AAU1HN47_9ACTN</name>
<protein>
    <recommendedName>
        <fullName evidence="7">Acyl carrier protein</fullName>
        <shortName evidence="7">ACP</shortName>
    </recommendedName>
</protein>
<keyword evidence="4 7" id="KW-0276">Fatty acid metabolism</keyword>
<dbReference type="InterPro" id="IPR020806">
    <property type="entry name" value="PKS_PP-bd"/>
</dbReference>
<keyword evidence="2 7" id="KW-0444">Lipid biosynthesis</keyword>
<accession>A0AAU1HN47</accession>
<dbReference type="GO" id="GO:0000035">
    <property type="term" value="F:acyl binding"/>
    <property type="evidence" value="ECO:0007669"/>
    <property type="project" value="TreeGrafter"/>
</dbReference>
<feature type="domain" description="Carrier" evidence="8">
    <location>
        <begin position="4"/>
        <end position="79"/>
    </location>
</feature>
<dbReference type="GO" id="GO:0016020">
    <property type="term" value="C:membrane"/>
    <property type="evidence" value="ECO:0007669"/>
    <property type="project" value="GOC"/>
</dbReference>
<dbReference type="AlphaFoldDB" id="A0AAU1HN47"/>
<sequence>MKRSEILAEVKAMLAEFGGVDPEEVDEQTAFIADLGLDSLVLVRMTVVAEERFGVRIPDEVAWELHTVGAVVGHVEEALAEQPGVADRGRR</sequence>
<gene>
    <name evidence="7" type="primary">acpP</name>
    <name evidence="9" type="ORF">OG477_01540</name>
</gene>
<dbReference type="InterPro" id="IPR003231">
    <property type="entry name" value="ACP"/>
</dbReference>
<dbReference type="GO" id="GO:0031177">
    <property type="term" value="F:phosphopantetheine binding"/>
    <property type="evidence" value="ECO:0007669"/>
    <property type="project" value="InterPro"/>
</dbReference>
<keyword evidence="5 7" id="KW-0443">Lipid metabolism</keyword>
<keyword evidence="7" id="KW-0963">Cytoplasm</keyword>
<dbReference type="EMBL" id="CP108140">
    <property type="protein sequence ID" value="WTP84129.1"/>
    <property type="molecule type" value="Genomic_DNA"/>
</dbReference>
<evidence type="ECO:0000313" key="9">
    <source>
        <dbReference type="EMBL" id="WTP84129.1"/>
    </source>
</evidence>
<keyword evidence="6 7" id="KW-0275">Fatty acid biosynthesis</keyword>
<dbReference type="GO" id="GO:0017000">
    <property type="term" value="P:antibiotic biosynthetic process"/>
    <property type="evidence" value="ECO:0007669"/>
    <property type="project" value="UniProtKB-ARBA"/>
</dbReference>
<dbReference type="SMART" id="SM00823">
    <property type="entry name" value="PKS_PP"/>
    <property type="match status" value="1"/>
</dbReference>
<dbReference type="Gene3D" id="1.10.1200.10">
    <property type="entry name" value="ACP-like"/>
    <property type="match status" value="1"/>
</dbReference>
<dbReference type="PROSITE" id="PS50075">
    <property type="entry name" value="CARRIER"/>
    <property type="match status" value="1"/>
</dbReference>
<comment type="PTM">
    <text evidence="7">4'-phosphopantetheine is transferred from CoA to a specific serine of apo-ACP by AcpS. This modification is essential for activity because fatty acids are bound in thioester linkage to the sulfhydryl of the prosthetic group.</text>
</comment>
<dbReference type="InterPro" id="IPR009081">
    <property type="entry name" value="PP-bd_ACP"/>
</dbReference>
<dbReference type="InterPro" id="IPR036736">
    <property type="entry name" value="ACP-like_sf"/>
</dbReference>
<evidence type="ECO:0000256" key="7">
    <source>
        <dbReference type="HAMAP-Rule" id="MF_01217"/>
    </source>
</evidence>
<dbReference type="Pfam" id="PF00550">
    <property type="entry name" value="PP-binding"/>
    <property type="match status" value="1"/>
</dbReference>
<comment type="function">
    <text evidence="7">Carrier of the growing fatty acid chain in fatty acid biosynthesis.</text>
</comment>
<evidence type="ECO:0000256" key="1">
    <source>
        <dbReference type="ARBA" id="ARBA00022450"/>
    </source>
</evidence>
<evidence type="ECO:0000256" key="3">
    <source>
        <dbReference type="ARBA" id="ARBA00022553"/>
    </source>
</evidence>
<evidence type="ECO:0000256" key="4">
    <source>
        <dbReference type="ARBA" id="ARBA00022832"/>
    </source>
</evidence>
<evidence type="ECO:0000259" key="8">
    <source>
        <dbReference type="PROSITE" id="PS50075"/>
    </source>
</evidence>
<dbReference type="GO" id="GO:0009245">
    <property type="term" value="P:lipid A biosynthetic process"/>
    <property type="evidence" value="ECO:0007669"/>
    <property type="project" value="TreeGrafter"/>
</dbReference>
<comment type="subcellular location">
    <subcellularLocation>
        <location evidence="7">Cytoplasm</location>
    </subcellularLocation>
</comment>
<keyword evidence="1 7" id="KW-0596">Phosphopantetheine</keyword>
<reference evidence="9" key="1">
    <citation type="submission" date="2022-10" db="EMBL/GenBank/DDBJ databases">
        <title>The complete genomes of actinobacterial strains from the NBC collection.</title>
        <authorList>
            <person name="Joergensen T.S."/>
            <person name="Alvarez Arevalo M."/>
            <person name="Sterndorff E.B."/>
            <person name="Faurdal D."/>
            <person name="Vuksanovic O."/>
            <person name="Mourched A.-S."/>
            <person name="Charusanti P."/>
            <person name="Shaw S."/>
            <person name="Blin K."/>
            <person name="Weber T."/>
        </authorList>
    </citation>
    <scope>NUCLEOTIDE SEQUENCE</scope>
    <source>
        <strain evidence="9">NBC 00180</strain>
    </source>
</reference>
<comment type="similarity">
    <text evidence="7">Belongs to the acyl carrier protein (ACP) family.</text>
</comment>
<dbReference type="GO" id="GO:0000036">
    <property type="term" value="F:acyl carrier activity"/>
    <property type="evidence" value="ECO:0007669"/>
    <property type="project" value="UniProtKB-UniRule"/>
</dbReference>
<comment type="pathway">
    <text evidence="7">Lipid metabolism; fatty acid biosynthesis.</text>
</comment>
<dbReference type="PANTHER" id="PTHR20863:SF76">
    <property type="entry name" value="CARRIER DOMAIN-CONTAINING PROTEIN"/>
    <property type="match status" value="1"/>
</dbReference>